<gene>
    <name evidence="2" type="ORF">C1SCF055_LOCUS25148</name>
</gene>
<feature type="transmembrane region" description="Helical" evidence="1">
    <location>
        <begin position="72"/>
        <end position="95"/>
    </location>
</feature>
<keyword evidence="1" id="KW-0472">Membrane</keyword>
<evidence type="ECO:0000313" key="4">
    <source>
        <dbReference type="Proteomes" id="UP001152797"/>
    </source>
</evidence>
<keyword evidence="4" id="KW-1185">Reference proteome</keyword>
<comment type="caution">
    <text evidence="2">The sequence shown here is derived from an EMBL/GenBank/DDBJ whole genome shotgun (WGS) entry which is preliminary data.</text>
</comment>
<evidence type="ECO:0000256" key="1">
    <source>
        <dbReference type="SAM" id="Phobius"/>
    </source>
</evidence>
<proteinExistence type="predicted"/>
<keyword evidence="1" id="KW-1133">Transmembrane helix</keyword>
<evidence type="ECO:0008006" key="5">
    <source>
        <dbReference type="Google" id="ProtNLM"/>
    </source>
</evidence>
<dbReference type="EMBL" id="CAMXCT010002557">
    <property type="protein sequence ID" value="CAI3998885.1"/>
    <property type="molecule type" value="Genomic_DNA"/>
</dbReference>
<organism evidence="2">
    <name type="scientific">Cladocopium goreaui</name>
    <dbReference type="NCBI Taxonomy" id="2562237"/>
    <lineage>
        <taxon>Eukaryota</taxon>
        <taxon>Sar</taxon>
        <taxon>Alveolata</taxon>
        <taxon>Dinophyceae</taxon>
        <taxon>Suessiales</taxon>
        <taxon>Symbiodiniaceae</taxon>
        <taxon>Cladocopium</taxon>
    </lineage>
</organism>
<reference evidence="2" key="1">
    <citation type="submission" date="2022-10" db="EMBL/GenBank/DDBJ databases">
        <authorList>
            <person name="Chen Y."/>
            <person name="Dougan E. K."/>
            <person name="Chan C."/>
            <person name="Rhodes N."/>
            <person name="Thang M."/>
        </authorList>
    </citation>
    <scope>NUCLEOTIDE SEQUENCE</scope>
</reference>
<reference evidence="3" key="2">
    <citation type="submission" date="2024-04" db="EMBL/GenBank/DDBJ databases">
        <authorList>
            <person name="Chen Y."/>
            <person name="Shah S."/>
            <person name="Dougan E. K."/>
            <person name="Thang M."/>
            <person name="Chan C."/>
        </authorList>
    </citation>
    <scope>NUCLEOTIDE SEQUENCE [LARGE SCALE GENOMIC DNA]</scope>
</reference>
<name>A0A9P1G5S8_9DINO</name>
<protein>
    <recommendedName>
        <fullName evidence="5">Transmembrane protein</fullName>
    </recommendedName>
</protein>
<evidence type="ECO:0000313" key="3">
    <source>
        <dbReference type="EMBL" id="CAL1152260.1"/>
    </source>
</evidence>
<dbReference type="EMBL" id="CAMXCT020002557">
    <property type="protein sequence ID" value="CAL1152260.1"/>
    <property type="molecule type" value="Genomic_DNA"/>
</dbReference>
<evidence type="ECO:0000313" key="2">
    <source>
        <dbReference type="EMBL" id="CAI3998885.1"/>
    </source>
</evidence>
<dbReference type="EMBL" id="CAMXCT030002557">
    <property type="protein sequence ID" value="CAL4786197.1"/>
    <property type="molecule type" value="Genomic_DNA"/>
</dbReference>
<keyword evidence="1" id="KW-0812">Transmembrane</keyword>
<sequence length="202" mass="21525">MSSSYHPQGHHDWGDGLSLRPHLHSIRFPPQLCFLAPLPVELFCCPIVRDILASMAATVQTRAAIWVSPKRVAISVVAAGAISALLLVAAGGATLGAGNGLLKKDDAPVAPMKAESGGERHPIMRKEMPLEAVEASKERPAQWGSIMRKEAREAPIPGKAARGPAMCVACVFGVLAIYSFGQQLRSAFHLLCQGFGLDVKQK</sequence>
<dbReference type="AlphaFoldDB" id="A0A9P1G5S8"/>
<dbReference type="Proteomes" id="UP001152797">
    <property type="component" value="Unassembled WGS sequence"/>
</dbReference>
<dbReference type="OrthoDB" id="448769at2759"/>
<accession>A0A9P1G5S8</accession>